<evidence type="ECO:0000256" key="1">
    <source>
        <dbReference type="ARBA" id="ARBA00009477"/>
    </source>
</evidence>
<dbReference type="RefSeq" id="WP_350332561.1">
    <property type="nucleotide sequence ID" value="NZ_CP054719.1"/>
</dbReference>
<evidence type="ECO:0000259" key="4">
    <source>
        <dbReference type="Pfam" id="PF25973"/>
    </source>
</evidence>
<dbReference type="Pfam" id="PF25973">
    <property type="entry name" value="BSH_CzcB"/>
    <property type="match status" value="1"/>
</dbReference>
<comment type="similarity">
    <text evidence="1">Belongs to the membrane fusion protein (MFP) (TC 8.A.1) family.</text>
</comment>
<dbReference type="Gene3D" id="2.40.50.100">
    <property type="match status" value="1"/>
</dbReference>
<protein>
    <submittedName>
        <fullName evidence="6">Multidrug resistance protein MdtA</fullName>
    </submittedName>
</protein>
<evidence type="ECO:0000313" key="6">
    <source>
        <dbReference type="EMBL" id="QOL19819.1"/>
    </source>
</evidence>
<dbReference type="InterPro" id="IPR058647">
    <property type="entry name" value="BSH_CzcB-like"/>
</dbReference>
<feature type="domain" description="CzcB-like barrel-sandwich hybrid" evidence="4">
    <location>
        <begin position="70"/>
        <end position="198"/>
    </location>
</feature>
<dbReference type="InterPro" id="IPR006143">
    <property type="entry name" value="RND_pump_MFP"/>
</dbReference>
<feature type="domain" description="YknX-like C-terminal permuted SH3-like" evidence="5">
    <location>
        <begin position="283"/>
        <end position="355"/>
    </location>
</feature>
<organism evidence="6 7">
    <name type="scientific">Candidatus Bodocaedibacter vickermanii</name>
    <dbReference type="NCBI Taxonomy" id="2741701"/>
    <lineage>
        <taxon>Bacteria</taxon>
        <taxon>Pseudomonadati</taxon>
        <taxon>Pseudomonadota</taxon>
        <taxon>Alphaproteobacteria</taxon>
        <taxon>Holosporales</taxon>
        <taxon>Candidatus Paracaedibacteraceae</taxon>
        <taxon>Candidatus Bodocaedibacter</taxon>
    </lineage>
</organism>
<dbReference type="KEGG" id="pbal:CPBP_00588"/>
<evidence type="ECO:0000259" key="3">
    <source>
        <dbReference type="Pfam" id="PF25954"/>
    </source>
</evidence>
<dbReference type="InterPro" id="IPR058637">
    <property type="entry name" value="YknX-like_C"/>
</dbReference>
<sequence>MDQKQLRPYLYTIVGVLGVVILGVFMRQCSKKSDVESHDRVKYVEVTPVKSGQLLRKINAIGKLAANQSVVVKTEMPGRVAKIHFKDGQAVKQGDPLIEFDSEQLRLEAEQARSKAAQYSLLYQRSSELFQKKLISSSEFEKAKAEFEQTRAQSAEKDLLVRKSIIRAPFEGVLGIREKDISPGAYVNQNHEIVSLVDIDPMLVDFNVSGAYTASLKEGQEIQISVDGTALDGLSAKIDAVDARVDEAGNTLRVRGSVPNTNGALKPGMFAKVLVVIGEVSNAIQVPEGAVERNGNQSYVYRVTKIQSNVGYAALTPVVIGTRQNGMVEIMKGLEPKDVVVTGGHTGLHDGQEVRIQKTVAAEDVAPKSEVADVASEVPSQE</sequence>
<name>A0A7L9RTF5_9PROT</name>
<dbReference type="Gene3D" id="2.40.420.20">
    <property type="match status" value="1"/>
</dbReference>
<dbReference type="Pfam" id="PF25954">
    <property type="entry name" value="Beta-barrel_RND_2"/>
    <property type="match status" value="1"/>
</dbReference>
<keyword evidence="7" id="KW-1185">Reference proteome</keyword>
<reference evidence="6 7" key="1">
    <citation type="submission" date="2020-06" db="EMBL/GenBank/DDBJ databases">
        <title>The endosymbiont of the kinetoplastid Bodo saltans is a Paracaedibacter-like alpha-proteobacterium possessing a putative toxin-antitoxin system.</title>
        <authorList>
            <person name="Midha S."/>
            <person name="Rigden D.J."/>
            <person name="Siozios S."/>
            <person name="Hurst G.D.D."/>
            <person name="Jackson A.P."/>
        </authorList>
    </citation>
    <scope>NUCLEOTIDE SEQUENCE [LARGE SCALE GENOMIC DNA]</scope>
    <source>
        <strain evidence="6">Lake Konstanz</strain>
    </source>
</reference>
<feature type="domain" description="CusB-like beta-barrel" evidence="3">
    <location>
        <begin position="205"/>
        <end position="273"/>
    </location>
</feature>
<dbReference type="GO" id="GO:1990281">
    <property type="term" value="C:efflux pump complex"/>
    <property type="evidence" value="ECO:0007669"/>
    <property type="project" value="TreeGrafter"/>
</dbReference>
<dbReference type="PANTHER" id="PTHR30469:SF11">
    <property type="entry name" value="BLL4320 PROTEIN"/>
    <property type="match status" value="1"/>
</dbReference>
<dbReference type="NCBIfam" id="TIGR01730">
    <property type="entry name" value="RND_mfp"/>
    <property type="match status" value="1"/>
</dbReference>
<dbReference type="InterPro" id="IPR058792">
    <property type="entry name" value="Beta-barrel_RND_2"/>
</dbReference>
<dbReference type="SUPFAM" id="SSF111369">
    <property type="entry name" value="HlyD-like secretion proteins"/>
    <property type="match status" value="1"/>
</dbReference>
<dbReference type="AlphaFoldDB" id="A0A7L9RTF5"/>
<proteinExistence type="inferred from homology"/>
<dbReference type="EMBL" id="CP054719">
    <property type="protein sequence ID" value="QOL19819.1"/>
    <property type="molecule type" value="Genomic_DNA"/>
</dbReference>
<gene>
    <name evidence="6" type="primary">mdtA</name>
    <name evidence="6" type="ORF">CPBP_00588</name>
</gene>
<evidence type="ECO:0000256" key="2">
    <source>
        <dbReference type="SAM" id="Phobius"/>
    </source>
</evidence>
<dbReference type="Proteomes" id="UP000594001">
    <property type="component" value="Chromosome"/>
</dbReference>
<dbReference type="Pfam" id="PF25989">
    <property type="entry name" value="YknX_C"/>
    <property type="match status" value="1"/>
</dbReference>
<keyword evidence="2" id="KW-1133">Transmembrane helix</keyword>
<feature type="transmembrane region" description="Helical" evidence="2">
    <location>
        <begin position="9"/>
        <end position="26"/>
    </location>
</feature>
<dbReference type="Gene3D" id="2.40.30.170">
    <property type="match status" value="1"/>
</dbReference>
<accession>A0A7L9RTF5</accession>
<evidence type="ECO:0000313" key="7">
    <source>
        <dbReference type="Proteomes" id="UP000594001"/>
    </source>
</evidence>
<evidence type="ECO:0000259" key="5">
    <source>
        <dbReference type="Pfam" id="PF25989"/>
    </source>
</evidence>
<keyword evidence="2" id="KW-0812">Transmembrane</keyword>
<keyword evidence="2" id="KW-0472">Membrane</keyword>
<dbReference type="GO" id="GO:0015562">
    <property type="term" value="F:efflux transmembrane transporter activity"/>
    <property type="evidence" value="ECO:0007669"/>
    <property type="project" value="TreeGrafter"/>
</dbReference>
<dbReference type="PANTHER" id="PTHR30469">
    <property type="entry name" value="MULTIDRUG RESISTANCE PROTEIN MDTA"/>
    <property type="match status" value="1"/>
</dbReference>
<dbReference type="Gene3D" id="1.10.287.470">
    <property type="entry name" value="Helix hairpin bin"/>
    <property type="match status" value="1"/>
</dbReference>